<feature type="repeat" description="TPR" evidence="3">
    <location>
        <begin position="607"/>
        <end position="640"/>
    </location>
</feature>
<dbReference type="PANTHER" id="PTHR45586:SF1">
    <property type="entry name" value="LIPOPOLYSACCHARIDE ASSEMBLY PROTEIN B"/>
    <property type="match status" value="1"/>
</dbReference>
<evidence type="ECO:0000256" key="4">
    <source>
        <dbReference type="SAM" id="MobiDB-lite"/>
    </source>
</evidence>
<dbReference type="RefSeq" id="WP_054536673.1">
    <property type="nucleotide sequence ID" value="NZ_LGKP01000035.1"/>
</dbReference>
<dbReference type="InterPro" id="IPR019734">
    <property type="entry name" value="TPR_rpt"/>
</dbReference>
<keyword evidence="2 3" id="KW-0802">TPR repeat</keyword>
<evidence type="ECO:0000256" key="1">
    <source>
        <dbReference type="ARBA" id="ARBA00022737"/>
    </source>
</evidence>
<dbReference type="SMART" id="SM00028">
    <property type="entry name" value="TPR"/>
    <property type="match status" value="15"/>
</dbReference>
<feature type="repeat" description="TPR" evidence="3">
    <location>
        <begin position="1004"/>
        <end position="1037"/>
    </location>
</feature>
<sequence length="1093" mass="122912">MAGNQAIFDRALEQYQLASRAGDWNKALTEAARAMTEFSTHEQARIAVATALFHTNKLPQSLQLWQELLKRNPDNPIFTEYIAKIYRAQGDTDQAIDLFMQLAERLIDQKLPLKAVRAYRDILEIHPSHEEARVRLAMVLAESGDKPGAIREYLHLGQQFYDAEQYDAADEAAVEALNVDPASLSAQEFKKKVDLARQALITAATGDQLPDQGRLQTKEQIERAVNEAIEYQNNGLLEQAAQMYERVVDVLPERADMQYSLGLIYDELERHQDALRVLEIASHNDEYALSAHFAIGTIYQKIGQMERAAQEFEQAIRYVDLQSIGKEEATDLIDMYEATSAIYLELGDVARAASLYSTLAGFLQGKRWGTEQAAQYNAKAKELTDRSMMSKLRMLGTGILNAPPPEEAVPEPQTETWGKMPSITDFLSPKSRVEASPMDDMASLEALINSNTNHLAHSPQSLLTDIDPLDVLAANLPPASEVHFAPLTPIDTEGRSERIQRLVEASESFTEQNLLYAALDACHEIIRYDLEFYAIHLRMAEILERFGRMDQALSKLNLLIETYKARGETHKAIGVYHKLIDLSADSTIIRAELAEVLRKQGRSDEAAEQLAYVANQQFRQGQTVKALEQFRKLLEWAPDSVNLRAQYGQVLLKLERWEAALEEFRRVIVQKPDDLVVMAQANIALAMMGEFPDAIWDSVASLMQKLASNPQQLNDVQAEYRSVTLITDRAIIQFLLGLIQQSAKQHQSAMHSFNQVLELLEIDADPLVPPVLVYQAIADSYIAEGNAAGSIEQLRKIEAILITGTVPALSTKHAFAQPFNEGELQRRLAEAYAANENFDGAIQALQRVKQLLPYDRQAYTKLADIYFRQGRLPEALTQLDELASYYESQSQLDRALEILATGLQLAPKNIPIKSRHAQMLMRRGYLDEGLAGLDELAELQRKQGLVKDAVASIQQVADVYWTLGKVDKAAEMYNRIVQIAPNDTEARQHLVSFNILSLRTKDAVVQLREIARLSIQQRNYEEAIASFHQVIALDQKDADAYEQLADVLMRVQEYGQAVRTYKQLAKLLPDDERVEALQSAAQRMLDQQQVAKG</sequence>
<dbReference type="EMBL" id="LGKP01000035">
    <property type="protein sequence ID" value="KPL81386.1"/>
    <property type="molecule type" value="Genomic_DNA"/>
</dbReference>
<dbReference type="Gene3D" id="1.25.40.10">
    <property type="entry name" value="Tetratricopeptide repeat domain"/>
    <property type="match status" value="6"/>
</dbReference>
<feature type="repeat" description="TPR" evidence="3">
    <location>
        <begin position="1038"/>
        <end position="1071"/>
    </location>
</feature>
<dbReference type="SUPFAM" id="SSF48452">
    <property type="entry name" value="TPR-like"/>
    <property type="match status" value="6"/>
</dbReference>
<gene>
    <name evidence="5" type="ORF">SE18_22315</name>
</gene>
<accession>A0A0N8GPN4</accession>
<name>A0A0N8GPN4_9CHLR</name>
<dbReference type="InterPro" id="IPR051012">
    <property type="entry name" value="CellSynth/LPSAsmb/PSIAsmb"/>
</dbReference>
<organism evidence="5 6">
    <name type="scientific">Herpetosiphon geysericola</name>
    <dbReference type="NCBI Taxonomy" id="70996"/>
    <lineage>
        <taxon>Bacteria</taxon>
        <taxon>Bacillati</taxon>
        <taxon>Chloroflexota</taxon>
        <taxon>Chloroflexia</taxon>
        <taxon>Herpetosiphonales</taxon>
        <taxon>Herpetosiphonaceae</taxon>
        <taxon>Herpetosiphon</taxon>
    </lineage>
</organism>
<dbReference type="STRING" id="70996.SE18_22315"/>
<evidence type="ECO:0008006" key="7">
    <source>
        <dbReference type="Google" id="ProtNLM"/>
    </source>
</evidence>
<feature type="repeat" description="TPR" evidence="3">
    <location>
        <begin position="641"/>
        <end position="674"/>
    </location>
</feature>
<feature type="repeat" description="TPR" evidence="3">
    <location>
        <begin position="950"/>
        <end position="983"/>
    </location>
</feature>
<dbReference type="PROSITE" id="PS50005">
    <property type="entry name" value="TPR"/>
    <property type="match status" value="8"/>
</dbReference>
<protein>
    <recommendedName>
        <fullName evidence="7">Tetratricopeptide repeat protein</fullName>
    </recommendedName>
</protein>
<dbReference type="OrthoDB" id="2082605at2"/>
<evidence type="ECO:0000313" key="5">
    <source>
        <dbReference type="EMBL" id="KPL81386.1"/>
    </source>
</evidence>
<dbReference type="Pfam" id="PF13432">
    <property type="entry name" value="TPR_16"/>
    <property type="match status" value="3"/>
</dbReference>
<proteinExistence type="predicted"/>
<feature type="region of interest" description="Disordered" evidence="4">
    <location>
        <begin position="399"/>
        <end position="421"/>
    </location>
</feature>
<dbReference type="Proteomes" id="UP000050277">
    <property type="component" value="Unassembled WGS sequence"/>
</dbReference>
<keyword evidence="6" id="KW-1185">Reference proteome</keyword>
<dbReference type="Pfam" id="PF14559">
    <property type="entry name" value="TPR_19"/>
    <property type="match status" value="3"/>
</dbReference>
<feature type="repeat" description="TPR" evidence="3">
    <location>
        <begin position="150"/>
        <end position="183"/>
    </location>
</feature>
<reference evidence="5 6" key="1">
    <citation type="submission" date="2015-07" db="EMBL/GenBank/DDBJ databases">
        <title>Whole genome sequence of Herpetosiphon geysericola DSM 7119.</title>
        <authorList>
            <person name="Hemp J."/>
            <person name="Ward L.M."/>
            <person name="Pace L.A."/>
            <person name="Fischer W.W."/>
        </authorList>
    </citation>
    <scope>NUCLEOTIDE SEQUENCE [LARGE SCALE GENOMIC DNA]</scope>
    <source>
        <strain evidence="5 6">DSM 7119</strain>
    </source>
</reference>
<keyword evidence="1" id="KW-0677">Repeat</keyword>
<evidence type="ECO:0000256" key="2">
    <source>
        <dbReference type="ARBA" id="ARBA00022803"/>
    </source>
</evidence>
<dbReference type="InterPro" id="IPR011990">
    <property type="entry name" value="TPR-like_helical_dom_sf"/>
</dbReference>
<dbReference type="PANTHER" id="PTHR45586">
    <property type="entry name" value="TPR REPEAT-CONTAINING PROTEIN PA4667"/>
    <property type="match status" value="1"/>
</dbReference>
<dbReference type="AlphaFoldDB" id="A0A0N8GPN4"/>
<evidence type="ECO:0000256" key="3">
    <source>
        <dbReference type="PROSITE-ProRule" id="PRU00339"/>
    </source>
</evidence>
<evidence type="ECO:0000313" key="6">
    <source>
        <dbReference type="Proteomes" id="UP000050277"/>
    </source>
</evidence>
<feature type="repeat" description="TPR" evidence="3">
    <location>
        <begin position="822"/>
        <end position="855"/>
    </location>
</feature>
<dbReference type="Pfam" id="PF13181">
    <property type="entry name" value="TPR_8"/>
    <property type="match status" value="2"/>
</dbReference>
<feature type="repeat" description="TPR" evidence="3">
    <location>
        <begin position="289"/>
        <end position="322"/>
    </location>
</feature>
<comment type="caution">
    <text evidence="5">The sequence shown here is derived from an EMBL/GenBank/DDBJ whole genome shotgun (WGS) entry which is preliminary data.</text>
</comment>